<evidence type="ECO:0000256" key="4">
    <source>
        <dbReference type="ARBA" id="ARBA00023136"/>
    </source>
</evidence>
<dbReference type="InterPro" id="IPR042099">
    <property type="entry name" value="ANL_N_sf"/>
</dbReference>
<dbReference type="Gene3D" id="3.30.300.30">
    <property type="match status" value="1"/>
</dbReference>
<comment type="caution">
    <text evidence="10">The sequence shown here is derived from an EMBL/GenBank/DDBJ whole genome shotgun (WGS) entry which is preliminary data.</text>
</comment>
<comment type="subcellular location">
    <subcellularLocation>
        <location evidence="1">Membrane</location>
        <topology evidence="1">Peripheral membrane protein</topology>
    </subcellularLocation>
</comment>
<name>A0ABT3N4M8_9GAMM</name>
<evidence type="ECO:0000256" key="7">
    <source>
        <dbReference type="ARBA" id="ARBA00042773"/>
    </source>
</evidence>
<dbReference type="PROSITE" id="PS00455">
    <property type="entry name" value="AMP_BINDING"/>
    <property type="match status" value="1"/>
</dbReference>
<dbReference type="InterPro" id="IPR000873">
    <property type="entry name" value="AMP-dep_synth/lig_dom"/>
</dbReference>
<evidence type="ECO:0000259" key="9">
    <source>
        <dbReference type="Pfam" id="PF13193"/>
    </source>
</evidence>
<evidence type="ECO:0000256" key="1">
    <source>
        <dbReference type="ARBA" id="ARBA00004170"/>
    </source>
</evidence>
<dbReference type="PANTHER" id="PTHR43767:SF8">
    <property type="entry name" value="LONG-CHAIN-FATTY-ACID--COA LIGASE"/>
    <property type="match status" value="1"/>
</dbReference>
<dbReference type="Gene3D" id="3.40.50.12780">
    <property type="entry name" value="N-terminal domain of ligase-like"/>
    <property type="match status" value="1"/>
</dbReference>
<protein>
    <recommendedName>
        <fullName evidence="6">Long-chain-fatty-acid--CoA ligase</fullName>
        <ecNumber evidence="5">6.2.1.3</ecNumber>
    </recommendedName>
    <alternativeName>
        <fullName evidence="7">Long-chain acyl-CoA synthetase</fullName>
    </alternativeName>
</protein>
<feature type="domain" description="AMP-binding enzyme C-terminal" evidence="9">
    <location>
        <begin position="479"/>
        <end position="553"/>
    </location>
</feature>
<dbReference type="InterPro" id="IPR020845">
    <property type="entry name" value="AMP-binding_CS"/>
</dbReference>
<evidence type="ECO:0000313" key="11">
    <source>
        <dbReference type="Proteomes" id="UP001209854"/>
    </source>
</evidence>
<keyword evidence="4" id="KW-0472">Membrane</keyword>
<feature type="domain" description="AMP-dependent synthetase/ligase" evidence="8">
    <location>
        <begin position="32"/>
        <end position="428"/>
    </location>
</feature>
<keyword evidence="11" id="KW-1185">Reference proteome</keyword>
<organism evidence="10 11">
    <name type="scientific">Endozoicomonas gorgoniicola</name>
    <dbReference type="NCBI Taxonomy" id="1234144"/>
    <lineage>
        <taxon>Bacteria</taxon>
        <taxon>Pseudomonadati</taxon>
        <taxon>Pseudomonadota</taxon>
        <taxon>Gammaproteobacteria</taxon>
        <taxon>Oceanospirillales</taxon>
        <taxon>Endozoicomonadaceae</taxon>
        <taxon>Endozoicomonas</taxon>
    </lineage>
</organism>
<dbReference type="EMBL" id="JAPFCC010000001">
    <property type="protein sequence ID" value="MCW7556154.1"/>
    <property type="molecule type" value="Genomic_DNA"/>
</dbReference>
<dbReference type="RefSeq" id="WP_262565865.1">
    <property type="nucleotide sequence ID" value="NZ_JAPFCC010000001.1"/>
</dbReference>
<dbReference type="SUPFAM" id="SSF56801">
    <property type="entry name" value="Acetyl-CoA synthetase-like"/>
    <property type="match status" value="1"/>
</dbReference>
<comment type="pathway">
    <text evidence="2">Lipid metabolism; fatty acid beta-oxidation.</text>
</comment>
<dbReference type="InterPro" id="IPR050237">
    <property type="entry name" value="ATP-dep_AMP-bd_enzyme"/>
</dbReference>
<reference evidence="10 11" key="1">
    <citation type="submission" date="2022-10" db="EMBL/GenBank/DDBJ databases">
        <title>High-quality genome sequences of two octocoral-associated bacteria, Endozoicomonas euniceicola EF212 and Endozoicomonas gorgoniicola PS125.</title>
        <authorList>
            <person name="Chiou Y.-J."/>
            <person name="Chen Y.-H."/>
        </authorList>
    </citation>
    <scope>NUCLEOTIDE SEQUENCE [LARGE SCALE GENOMIC DNA]</scope>
    <source>
        <strain evidence="10 11">PS125</strain>
    </source>
</reference>
<keyword evidence="3" id="KW-0436">Ligase</keyword>
<proteinExistence type="predicted"/>
<sequence length="567" mass="62291">MEASFWEGKRAPGIEDAIDLGKYRNLADLINASVRRFADRPAYTCMNQTLSYAEINELSNGFAAYLQKHTSLEPGDRIAIQLPNILQYPIVVYGAIKAGLVIVNTNPLYTAREMLHQFNDSGVKLLVCLNTVAHIVEEILPQTGLEQVVVTEMGDSLPWMKRLLVNFAVRHVKKMVPKYSLPEAVAFNDVMAKGMIADYCPASEGQQDDLAVLQYTGGTTGVAKGVMLTQKNIIANVLQASALRHQVDQKGRLISDLRGDIVVAPLPLYHVYAFTVHLFSFFELGAHSILIPNPRDLDSLISALQPWQINTFIGLNTLFAGLLNHPEFHRLDFSGLTVTNSGGTALQESVARQWHEVTGCRISEGYGLTEAAPIVAANPAGKLTQLGTVGPALSSTSIKIVTDDGEEADTGEAGELCVKGPQIMKGYWNRPEATAEVLDTEGWLHTGDIAVIQEDGYIRIVDRIKDLVIVSGFNVYPNEIENVVGLHEKVDQCAVIGVPDEKAGEAVKLFVVTSDKSLTEQSIRDWCSQQLTSYKVPKYIEFRQELPMSAVGKVLRKQLRTEEVSSD</sequence>
<dbReference type="PANTHER" id="PTHR43767">
    <property type="entry name" value="LONG-CHAIN-FATTY-ACID--COA LIGASE"/>
    <property type="match status" value="1"/>
</dbReference>
<gene>
    <name evidence="10" type="ORF">NX722_26705</name>
</gene>
<evidence type="ECO:0000259" key="8">
    <source>
        <dbReference type="Pfam" id="PF00501"/>
    </source>
</evidence>
<evidence type="ECO:0000256" key="5">
    <source>
        <dbReference type="ARBA" id="ARBA00026121"/>
    </source>
</evidence>
<dbReference type="Proteomes" id="UP001209854">
    <property type="component" value="Unassembled WGS sequence"/>
</dbReference>
<dbReference type="InterPro" id="IPR045851">
    <property type="entry name" value="AMP-bd_C_sf"/>
</dbReference>
<evidence type="ECO:0000313" key="10">
    <source>
        <dbReference type="EMBL" id="MCW7556154.1"/>
    </source>
</evidence>
<dbReference type="Pfam" id="PF13193">
    <property type="entry name" value="AMP-binding_C"/>
    <property type="match status" value="1"/>
</dbReference>
<dbReference type="EC" id="6.2.1.3" evidence="5"/>
<evidence type="ECO:0000256" key="6">
    <source>
        <dbReference type="ARBA" id="ARBA00039545"/>
    </source>
</evidence>
<dbReference type="CDD" id="cd05936">
    <property type="entry name" value="FC-FACS_FadD_like"/>
    <property type="match status" value="1"/>
</dbReference>
<accession>A0ABT3N4M8</accession>
<evidence type="ECO:0000256" key="3">
    <source>
        <dbReference type="ARBA" id="ARBA00022598"/>
    </source>
</evidence>
<dbReference type="Pfam" id="PF00501">
    <property type="entry name" value="AMP-binding"/>
    <property type="match status" value="1"/>
</dbReference>
<dbReference type="InterPro" id="IPR025110">
    <property type="entry name" value="AMP-bd_C"/>
</dbReference>
<evidence type="ECO:0000256" key="2">
    <source>
        <dbReference type="ARBA" id="ARBA00005005"/>
    </source>
</evidence>